<evidence type="ECO:0000313" key="2">
    <source>
        <dbReference type="Proteomes" id="UP000054248"/>
    </source>
</evidence>
<evidence type="ECO:0000313" key="1">
    <source>
        <dbReference type="EMBL" id="KIO31540.1"/>
    </source>
</evidence>
<dbReference type="Proteomes" id="UP000054248">
    <property type="component" value="Unassembled WGS sequence"/>
</dbReference>
<name>A0A0C3QHW5_9AGAM</name>
<dbReference type="EMBL" id="KN822962">
    <property type="protein sequence ID" value="KIO31540.1"/>
    <property type="molecule type" value="Genomic_DNA"/>
</dbReference>
<gene>
    <name evidence="1" type="ORF">M407DRAFT_241771</name>
</gene>
<reference evidence="2" key="2">
    <citation type="submission" date="2015-01" db="EMBL/GenBank/DDBJ databases">
        <title>Evolutionary Origins and Diversification of the Mycorrhizal Mutualists.</title>
        <authorList>
            <consortium name="DOE Joint Genome Institute"/>
            <consortium name="Mycorrhizal Genomics Consortium"/>
            <person name="Kohler A."/>
            <person name="Kuo A."/>
            <person name="Nagy L.G."/>
            <person name="Floudas D."/>
            <person name="Copeland A."/>
            <person name="Barry K.W."/>
            <person name="Cichocki N."/>
            <person name="Veneault-Fourrey C."/>
            <person name="LaButti K."/>
            <person name="Lindquist E.A."/>
            <person name="Lipzen A."/>
            <person name="Lundell T."/>
            <person name="Morin E."/>
            <person name="Murat C."/>
            <person name="Riley R."/>
            <person name="Ohm R."/>
            <person name="Sun H."/>
            <person name="Tunlid A."/>
            <person name="Henrissat B."/>
            <person name="Grigoriev I.V."/>
            <person name="Hibbett D.S."/>
            <person name="Martin F."/>
        </authorList>
    </citation>
    <scope>NUCLEOTIDE SEQUENCE [LARGE SCALE GENOMIC DNA]</scope>
    <source>
        <strain evidence="2">MUT 4182</strain>
    </source>
</reference>
<keyword evidence="2" id="KW-1185">Reference proteome</keyword>
<reference evidence="1 2" key="1">
    <citation type="submission" date="2014-04" db="EMBL/GenBank/DDBJ databases">
        <authorList>
            <consortium name="DOE Joint Genome Institute"/>
            <person name="Kuo A."/>
            <person name="Girlanda M."/>
            <person name="Perotto S."/>
            <person name="Kohler A."/>
            <person name="Nagy L.G."/>
            <person name="Floudas D."/>
            <person name="Copeland A."/>
            <person name="Barry K.W."/>
            <person name="Cichocki N."/>
            <person name="Veneault-Fourrey C."/>
            <person name="LaButti K."/>
            <person name="Lindquist E.A."/>
            <person name="Lipzen A."/>
            <person name="Lundell T."/>
            <person name="Morin E."/>
            <person name="Murat C."/>
            <person name="Sun H."/>
            <person name="Tunlid A."/>
            <person name="Henrissat B."/>
            <person name="Grigoriev I.V."/>
            <person name="Hibbett D.S."/>
            <person name="Martin F."/>
            <person name="Nordberg H.P."/>
            <person name="Cantor M.N."/>
            <person name="Hua S.X."/>
        </authorList>
    </citation>
    <scope>NUCLEOTIDE SEQUENCE [LARGE SCALE GENOMIC DNA]</scope>
    <source>
        <strain evidence="1 2">MUT 4182</strain>
    </source>
</reference>
<protein>
    <submittedName>
        <fullName evidence="1">Uncharacterized protein</fullName>
    </submittedName>
</protein>
<sequence length="55" mass="6266">MYQKRHPVHRGIASPLDLSAKQLMQRLDIPLRYPLLPPTSLPVLFLACMPMPLIS</sequence>
<organism evidence="1 2">
    <name type="scientific">Tulasnella calospora MUT 4182</name>
    <dbReference type="NCBI Taxonomy" id="1051891"/>
    <lineage>
        <taxon>Eukaryota</taxon>
        <taxon>Fungi</taxon>
        <taxon>Dikarya</taxon>
        <taxon>Basidiomycota</taxon>
        <taxon>Agaricomycotina</taxon>
        <taxon>Agaricomycetes</taxon>
        <taxon>Cantharellales</taxon>
        <taxon>Tulasnellaceae</taxon>
        <taxon>Tulasnella</taxon>
    </lineage>
</organism>
<dbReference type="HOGENOM" id="CLU_3034095_0_0_1"/>
<accession>A0A0C3QHW5</accession>
<dbReference type="AlphaFoldDB" id="A0A0C3QHW5"/>
<proteinExistence type="predicted"/>